<name>A0ABR4ZZB2_9BACL</name>
<protein>
    <recommendedName>
        <fullName evidence="1">N-acetyltransferase domain-containing protein</fullName>
    </recommendedName>
</protein>
<dbReference type="Pfam" id="PF00583">
    <property type="entry name" value="Acetyltransf_1"/>
    <property type="match status" value="1"/>
</dbReference>
<feature type="domain" description="N-acetyltransferase" evidence="1">
    <location>
        <begin position="2"/>
        <end position="168"/>
    </location>
</feature>
<proteinExistence type="predicted"/>
<dbReference type="Gene3D" id="3.40.630.30">
    <property type="match status" value="1"/>
</dbReference>
<dbReference type="PANTHER" id="PTHR43617">
    <property type="entry name" value="L-AMINO ACID N-ACETYLTRANSFERASE"/>
    <property type="match status" value="1"/>
</dbReference>
<dbReference type="SUPFAM" id="SSF55729">
    <property type="entry name" value="Acyl-CoA N-acyltransferases (Nat)"/>
    <property type="match status" value="1"/>
</dbReference>
<organism evidence="2 3">
    <name type="scientific">Cohnella kolymensis</name>
    <dbReference type="NCBI Taxonomy" id="1590652"/>
    <lineage>
        <taxon>Bacteria</taxon>
        <taxon>Bacillati</taxon>
        <taxon>Bacillota</taxon>
        <taxon>Bacilli</taxon>
        <taxon>Bacillales</taxon>
        <taxon>Paenibacillaceae</taxon>
        <taxon>Cohnella</taxon>
    </lineage>
</organism>
<keyword evidence="3" id="KW-1185">Reference proteome</keyword>
<dbReference type="InterPro" id="IPR050276">
    <property type="entry name" value="MshD_Acetyltransferase"/>
</dbReference>
<dbReference type="InterPro" id="IPR000182">
    <property type="entry name" value="GNAT_dom"/>
</dbReference>
<dbReference type="PANTHER" id="PTHR43617:SF33">
    <property type="entry name" value="SPORE COAT POLYSACCHARIDE BIOSYNTHESIS PROTEIN SPSD"/>
    <property type="match status" value="1"/>
</dbReference>
<dbReference type="RefSeq" id="WP_041067708.1">
    <property type="nucleotide sequence ID" value="NZ_JXAL01000034.1"/>
</dbReference>
<evidence type="ECO:0000313" key="2">
    <source>
        <dbReference type="EMBL" id="KIL34138.1"/>
    </source>
</evidence>
<sequence>MIEIRLLTPEDSESFWQLRLESLITSPETFGSTYKEDSVRPMEEVKARLAPSSSSFILGACTQDGRIVGMLGFKQEQSIKVKHKGFLWGMYVNPMFRNQGIGKKLIVEAIKRAKSADGLEQINLGVVTDNASAKRLYQSAGFIVYGLEKNALKYNGEYYDEELMVYRL</sequence>
<dbReference type="PROSITE" id="PS51186">
    <property type="entry name" value="GNAT"/>
    <property type="match status" value="1"/>
</dbReference>
<dbReference type="InterPro" id="IPR016181">
    <property type="entry name" value="Acyl_CoA_acyltransferase"/>
</dbReference>
<evidence type="ECO:0000259" key="1">
    <source>
        <dbReference type="PROSITE" id="PS51186"/>
    </source>
</evidence>
<gene>
    <name evidence="2" type="ORF">SD71_20830</name>
</gene>
<dbReference type="Proteomes" id="UP000054526">
    <property type="component" value="Unassembled WGS sequence"/>
</dbReference>
<dbReference type="EMBL" id="JXAL01000034">
    <property type="protein sequence ID" value="KIL34138.1"/>
    <property type="molecule type" value="Genomic_DNA"/>
</dbReference>
<evidence type="ECO:0000313" key="3">
    <source>
        <dbReference type="Proteomes" id="UP000054526"/>
    </source>
</evidence>
<accession>A0ABR4ZZB2</accession>
<dbReference type="CDD" id="cd04301">
    <property type="entry name" value="NAT_SF"/>
    <property type="match status" value="1"/>
</dbReference>
<comment type="caution">
    <text evidence="2">The sequence shown here is derived from an EMBL/GenBank/DDBJ whole genome shotgun (WGS) entry which is preliminary data.</text>
</comment>
<reference evidence="2 3" key="1">
    <citation type="submission" date="2014-12" db="EMBL/GenBank/DDBJ databases">
        <title>Draft genome sequence of Cohnella kolymensis strain B-2846.</title>
        <authorList>
            <person name="Karlyshev A.V."/>
            <person name="Kudryashova E.B."/>
        </authorList>
    </citation>
    <scope>NUCLEOTIDE SEQUENCE [LARGE SCALE GENOMIC DNA]</scope>
    <source>
        <strain evidence="2 3">VKM B-2846</strain>
    </source>
</reference>